<dbReference type="PANTHER" id="PTHR12042:SF21">
    <property type="entry name" value="ALPHA1,4-GALACTOSYLTRANSFERASE 1-RELATED"/>
    <property type="match status" value="1"/>
</dbReference>
<evidence type="ECO:0000259" key="3">
    <source>
        <dbReference type="Pfam" id="PF04572"/>
    </source>
</evidence>
<dbReference type="InterPro" id="IPR007652">
    <property type="entry name" value="A1-4-GlycosylTfrase_dom"/>
</dbReference>
<keyword evidence="2" id="KW-0808">Transferase</keyword>
<dbReference type="Proteomes" id="UP001159363">
    <property type="component" value="Chromosome 1"/>
</dbReference>
<evidence type="ECO:0000256" key="2">
    <source>
        <dbReference type="ARBA" id="ARBA00022679"/>
    </source>
</evidence>
<comment type="caution">
    <text evidence="4">The sequence shown here is derived from an EMBL/GenBank/DDBJ whole genome shotgun (WGS) entry which is preliminary data.</text>
</comment>
<gene>
    <name evidence="4" type="ORF">PR048_002904</name>
</gene>
<dbReference type="EMBL" id="JARBHB010000001">
    <property type="protein sequence ID" value="KAJ8897555.1"/>
    <property type="molecule type" value="Genomic_DNA"/>
</dbReference>
<accession>A0ABQ9ILH0</accession>
<name>A0ABQ9ILH0_9NEOP</name>
<dbReference type="PANTHER" id="PTHR12042">
    <property type="entry name" value="LACTOSYLCERAMIDE 4-ALPHA-GALACTOSYLTRANSFERASE ALPHA- 1,4-GALACTOSYLTRANSFERASE"/>
    <property type="match status" value="1"/>
</dbReference>
<evidence type="ECO:0000313" key="4">
    <source>
        <dbReference type="EMBL" id="KAJ8897555.1"/>
    </source>
</evidence>
<feature type="domain" description="Alpha 1,4-glycosyltransferase" evidence="3">
    <location>
        <begin position="3"/>
        <end position="80"/>
    </location>
</feature>
<keyword evidence="5" id="KW-1185">Reference proteome</keyword>
<reference evidence="4 5" key="1">
    <citation type="submission" date="2023-02" db="EMBL/GenBank/DDBJ databases">
        <title>LHISI_Scaffold_Assembly.</title>
        <authorList>
            <person name="Stuart O.P."/>
            <person name="Cleave R."/>
            <person name="Magrath M.J.L."/>
            <person name="Mikheyev A.S."/>
        </authorList>
    </citation>
    <scope>NUCLEOTIDE SEQUENCE [LARGE SCALE GENOMIC DNA]</scope>
    <source>
        <strain evidence="4">Daus_M_001</strain>
        <tissue evidence="4">Leg muscle</tissue>
    </source>
</reference>
<protein>
    <recommendedName>
        <fullName evidence="3">Alpha 1,4-glycosyltransferase domain-containing protein</fullName>
    </recommendedName>
</protein>
<organism evidence="4 5">
    <name type="scientific">Dryococelus australis</name>
    <dbReference type="NCBI Taxonomy" id="614101"/>
    <lineage>
        <taxon>Eukaryota</taxon>
        <taxon>Metazoa</taxon>
        <taxon>Ecdysozoa</taxon>
        <taxon>Arthropoda</taxon>
        <taxon>Hexapoda</taxon>
        <taxon>Insecta</taxon>
        <taxon>Pterygota</taxon>
        <taxon>Neoptera</taxon>
        <taxon>Polyneoptera</taxon>
        <taxon>Phasmatodea</taxon>
        <taxon>Verophasmatodea</taxon>
        <taxon>Anareolatae</taxon>
        <taxon>Phasmatidae</taxon>
        <taxon>Eurycanthinae</taxon>
        <taxon>Dryococelus</taxon>
    </lineage>
</organism>
<evidence type="ECO:0000313" key="5">
    <source>
        <dbReference type="Proteomes" id="UP001159363"/>
    </source>
</evidence>
<proteinExistence type="inferred from homology"/>
<comment type="similarity">
    <text evidence="1">Belongs to the glycosyltransferase 32 family.</text>
</comment>
<evidence type="ECO:0000256" key="1">
    <source>
        <dbReference type="ARBA" id="ARBA00009003"/>
    </source>
</evidence>
<sequence>MTAEKCGGFTVYPPSAFYPVYWNQWQLYFNESKSTDTMEMLRNSIAIHVWNKLSKTERVKFGSTQPYGLIAQKHCPRVYEQSQPVF</sequence>
<dbReference type="InterPro" id="IPR029044">
    <property type="entry name" value="Nucleotide-diphossugar_trans"/>
</dbReference>
<dbReference type="Pfam" id="PF04572">
    <property type="entry name" value="Gb3_synth"/>
    <property type="match status" value="1"/>
</dbReference>
<dbReference type="InterPro" id="IPR051981">
    <property type="entry name" value="Glycosyltransf_32"/>
</dbReference>
<dbReference type="SUPFAM" id="SSF53448">
    <property type="entry name" value="Nucleotide-diphospho-sugar transferases"/>
    <property type="match status" value="1"/>
</dbReference>